<evidence type="ECO:0000256" key="1">
    <source>
        <dbReference type="SAM" id="MobiDB-lite"/>
    </source>
</evidence>
<gene>
    <name evidence="3" type="ORF">A4W93_01395</name>
</gene>
<keyword evidence="2" id="KW-0812">Transmembrane</keyword>
<feature type="region of interest" description="Disordered" evidence="1">
    <location>
        <begin position="1051"/>
        <end position="1081"/>
    </location>
</feature>
<dbReference type="STRING" id="946333.A4W93_01395"/>
<keyword evidence="2" id="KW-1133">Transmembrane helix</keyword>
<dbReference type="PANTHER" id="PTHR10728">
    <property type="entry name" value="CYTOSOLIC PHOSPHOLIPASE A2"/>
    <property type="match status" value="1"/>
</dbReference>
<dbReference type="RefSeq" id="WP_085748912.1">
    <property type="nucleotide sequence ID" value="NZ_BSPR01000010.1"/>
</dbReference>
<evidence type="ECO:0000256" key="2">
    <source>
        <dbReference type="SAM" id="Phobius"/>
    </source>
</evidence>
<dbReference type="OrthoDB" id="100544at2"/>
<dbReference type="KEGG" id="rgu:A4W93_01395"/>
<keyword evidence="4" id="KW-1185">Reference proteome</keyword>
<feature type="transmembrane region" description="Helical" evidence="2">
    <location>
        <begin position="407"/>
        <end position="431"/>
    </location>
</feature>
<feature type="transmembrane region" description="Helical" evidence="2">
    <location>
        <begin position="258"/>
        <end position="276"/>
    </location>
</feature>
<sequence length="1213" mass="130646">MNAVDPSPRTASGADTPEALFAEERVALQARREAALDTAPGQANGTQQAELKLPRVGLALSGGGVRSATFALGLVRGLAQGRRSPTAGPPDPSRRTLSSDGLLGRIDYLSTVSGGGYVGAMFGRLVDTYGLAAAQALMTRSDSPVLHWLRRYGRYLSPSGSRDIGIAVVTYLRAWIAIHTEFMFACMLLGLVVVAPHLLQHSTQALDANGWSRWVTPWWPLATALWSLTAPGLITGYWAARDDPNPDARGHGPAWRDLLLLAVMAALALVLLGHLWNGRLIVLHRDALNWPTVIAFGLASGVVGQALVQGWMAVGREPHALLVARVRNRLTRALRVATLVSLGIAGLGLLDAASWWVLEELQSGNDWLWGGFGLGSAAVVVLRTMVQPLQRMASEAGAHARDLLPRLIDLASLLGLLVLTTVWLVVMQWFVFAPETFAMFRNWPAAMRAALVAVAWAGWVLLTACNAQMANTSSLHSFYRARLARAYLAVGNRRRALDGSSPQGRGDVTVVVDGDDTALDDYRPEAKGGPIHLVNTCLNQTRDDRSGLYNADRKGTGVTATWRGLELGPSEFVPFRPGHDIGTLGRWVAVSGAAASPGAGSYTSRGLALLVYFLGVRLGHWVRAPQERVQLRWLSRLGWRHLPKPLMLASEASATFYGVERPWWYLSDGGHFENTGVYPLIKRELDFIILSDASCDAAYAFGDIENLVRKARIDFGAEIDFYTREEAARLFTLAGADLTVVSPEDMADNHSCRGVLLARIRYRERPGPDGLPFRPEGTLLVVKPNLHDALDVDLLAYAQQHPTFPHESTGDQSFDEAQWESYHRLGEDFGRAMHDTWLAQLPGWRAPARHGMRVAARLSGVEPAAGTRSEPLWRRSARAAALGTTLGIGASGTLLLSVWQVQEAFVRNRADQQAEARQLFGEVSKGLQAIDAACPVVPEVLVSQVSLLLDLRGSPAMRPLERAGLERLTARLADQCVRPLTPGPTCATAPGGTFTDLCSLVLKPATENTALNYWHPGISPAEQSRAAGQVLGNVVAAWSMSTGEVAPAAVTRPGLPARPEPPTPAGDPAVPPPPPAASGPMTLAAACQRASGYTTLYIQVYDESSRVAASSVARALRRASAGSMQIAPIENVSRTAELRQQRRPAPWAQATFVLHDPASRACAAAMAAHVRAPWVVGSDPGQVWIRDLPATLPTRRAGVIELWLPPVAVAPSP</sequence>
<dbReference type="AlphaFoldDB" id="A0A1W6L395"/>
<accession>A0A1W6L395</accession>
<dbReference type="Proteomes" id="UP000193427">
    <property type="component" value="Chromosome"/>
</dbReference>
<name>A0A1W6L395_9BURK</name>
<evidence type="ECO:0000313" key="4">
    <source>
        <dbReference type="Proteomes" id="UP000193427"/>
    </source>
</evidence>
<feature type="compositionally biased region" description="Pro residues" evidence="1">
    <location>
        <begin position="1056"/>
        <end position="1077"/>
    </location>
</feature>
<dbReference type="InterPro" id="IPR016035">
    <property type="entry name" value="Acyl_Trfase/lysoPLipase"/>
</dbReference>
<dbReference type="PANTHER" id="PTHR10728:SF40">
    <property type="entry name" value="PATATIN FAMILY PROTEIN"/>
    <property type="match status" value="1"/>
</dbReference>
<organism evidence="3 4">
    <name type="scientific">Piscinibacter gummiphilus</name>
    <dbReference type="NCBI Taxonomy" id="946333"/>
    <lineage>
        <taxon>Bacteria</taxon>
        <taxon>Pseudomonadati</taxon>
        <taxon>Pseudomonadota</taxon>
        <taxon>Betaproteobacteria</taxon>
        <taxon>Burkholderiales</taxon>
        <taxon>Sphaerotilaceae</taxon>
        <taxon>Piscinibacter</taxon>
    </lineage>
</organism>
<feature type="transmembrane region" description="Helical" evidence="2">
    <location>
        <begin position="367"/>
        <end position="386"/>
    </location>
</feature>
<feature type="transmembrane region" description="Helical" evidence="2">
    <location>
        <begin position="333"/>
        <end position="355"/>
    </location>
</feature>
<protein>
    <submittedName>
        <fullName evidence="3">Uncharacterized protein</fullName>
    </submittedName>
</protein>
<feature type="transmembrane region" description="Helical" evidence="2">
    <location>
        <begin position="182"/>
        <end position="199"/>
    </location>
</feature>
<dbReference type="GO" id="GO:0046475">
    <property type="term" value="P:glycerophospholipid catabolic process"/>
    <property type="evidence" value="ECO:0007669"/>
    <property type="project" value="TreeGrafter"/>
</dbReference>
<dbReference type="GO" id="GO:0005829">
    <property type="term" value="C:cytosol"/>
    <property type="evidence" value="ECO:0007669"/>
    <property type="project" value="TreeGrafter"/>
</dbReference>
<evidence type="ECO:0000313" key="3">
    <source>
        <dbReference type="EMBL" id="ARN18680.1"/>
    </source>
</evidence>
<reference evidence="3 4" key="1">
    <citation type="submission" date="2016-04" db="EMBL/GenBank/DDBJ databases">
        <title>Complete genome sequence of natural rubber-degrading, novel Gram-negative bacterium, Rhizobacter gummiphilus strain NS21.</title>
        <authorList>
            <person name="Tabata M."/>
            <person name="Kasai D."/>
            <person name="Fukuda M."/>
        </authorList>
    </citation>
    <scope>NUCLEOTIDE SEQUENCE [LARGE SCALE GENOMIC DNA]</scope>
    <source>
        <strain evidence="3 4">NS21</strain>
    </source>
</reference>
<dbReference type="EMBL" id="CP015118">
    <property type="protein sequence ID" value="ARN18680.1"/>
    <property type="molecule type" value="Genomic_DNA"/>
</dbReference>
<keyword evidence="2" id="KW-0472">Membrane</keyword>
<feature type="region of interest" description="Disordered" evidence="1">
    <location>
        <begin position="1"/>
        <end position="20"/>
    </location>
</feature>
<proteinExistence type="predicted"/>
<dbReference type="GO" id="GO:0004623">
    <property type="term" value="F:phospholipase A2 activity"/>
    <property type="evidence" value="ECO:0007669"/>
    <property type="project" value="TreeGrafter"/>
</dbReference>
<dbReference type="SUPFAM" id="SSF52151">
    <property type="entry name" value="FabD/lysophospholipase-like"/>
    <property type="match status" value="2"/>
</dbReference>
<feature type="transmembrane region" description="Helical" evidence="2">
    <location>
        <begin position="219"/>
        <end position="238"/>
    </location>
</feature>
<feature type="transmembrane region" description="Helical" evidence="2">
    <location>
        <begin position="288"/>
        <end position="312"/>
    </location>
</feature>
<dbReference type="Gene3D" id="3.40.1090.10">
    <property type="entry name" value="Cytosolic phospholipase A2 catalytic domain"/>
    <property type="match status" value="2"/>
</dbReference>